<comment type="caution">
    <text evidence="1">The sequence shown here is derived from an EMBL/GenBank/DDBJ whole genome shotgun (WGS) entry which is preliminary data.</text>
</comment>
<evidence type="ECO:0000313" key="1">
    <source>
        <dbReference type="EMBL" id="KAH0773443.1"/>
    </source>
</evidence>
<keyword evidence="2" id="KW-1185">Reference proteome</keyword>
<sequence length="79" mass="9439">MWDKLEVTYKGTTKMKMLKPCSRDSVKLSANSNHLEWCIQMDYQLKNLLEVFPKLGKLKLPFLKMEICRKWHTMNFEAT</sequence>
<name>A0ABQ7W067_SOLTU</name>
<dbReference type="Proteomes" id="UP000826656">
    <property type="component" value="Unassembled WGS sequence"/>
</dbReference>
<proteinExistence type="predicted"/>
<accession>A0ABQ7W067</accession>
<evidence type="ECO:0000313" key="2">
    <source>
        <dbReference type="Proteomes" id="UP000826656"/>
    </source>
</evidence>
<dbReference type="EMBL" id="JAIVGD010000005">
    <property type="protein sequence ID" value="KAH0773443.1"/>
    <property type="molecule type" value="Genomic_DNA"/>
</dbReference>
<protein>
    <submittedName>
        <fullName evidence="1">Uncharacterized protein</fullName>
    </submittedName>
</protein>
<reference evidence="1 2" key="1">
    <citation type="journal article" date="2021" name="bioRxiv">
        <title>Chromosome-scale and haplotype-resolved genome assembly of a tetraploid potato cultivar.</title>
        <authorList>
            <person name="Sun H."/>
            <person name="Jiao W.-B."/>
            <person name="Krause K."/>
            <person name="Campoy J.A."/>
            <person name="Goel M."/>
            <person name="Folz-Donahue K."/>
            <person name="Kukat C."/>
            <person name="Huettel B."/>
            <person name="Schneeberger K."/>
        </authorList>
    </citation>
    <scope>NUCLEOTIDE SEQUENCE [LARGE SCALE GENOMIC DNA]</scope>
    <source>
        <strain evidence="1">SolTubOtavaFocal</strain>
        <tissue evidence="1">Leaves</tissue>
    </source>
</reference>
<gene>
    <name evidence="1" type="ORF">KY290_010580</name>
</gene>
<organism evidence="1 2">
    <name type="scientific">Solanum tuberosum</name>
    <name type="common">Potato</name>
    <dbReference type="NCBI Taxonomy" id="4113"/>
    <lineage>
        <taxon>Eukaryota</taxon>
        <taxon>Viridiplantae</taxon>
        <taxon>Streptophyta</taxon>
        <taxon>Embryophyta</taxon>
        <taxon>Tracheophyta</taxon>
        <taxon>Spermatophyta</taxon>
        <taxon>Magnoliopsida</taxon>
        <taxon>eudicotyledons</taxon>
        <taxon>Gunneridae</taxon>
        <taxon>Pentapetalae</taxon>
        <taxon>asterids</taxon>
        <taxon>lamiids</taxon>
        <taxon>Solanales</taxon>
        <taxon>Solanaceae</taxon>
        <taxon>Solanoideae</taxon>
        <taxon>Solaneae</taxon>
        <taxon>Solanum</taxon>
    </lineage>
</organism>